<protein>
    <submittedName>
        <fullName evidence="2">Uncharacterized protein</fullName>
    </submittedName>
</protein>
<gene>
    <name evidence="2" type="ORF">A374_17979</name>
</gene>
<keyword evidence="1" id="KW-0812">Transmembrane</keyword>
<name>I8AF33_9BACL</name>
<feature type="transmembrane region" description="Helical" evidence="1">
    <location>
        <begin position="136"/>
        <end position="159"/>
    </location>
</feature>
<proteinExistence type="predicted"/>
<evidence type="ECO:0000313" key="3">
    <source>
        <dbReference type="Proteomes" id="UP000004080"/>
    </source>
</evidence>
<keyword evidence="1" id="KW-1133">Transmembrane helix</keyword>
<organism evidence="2 3">
    <name type="scientific">Fictibacillus macauensis ZFHKF-1</name>
    <dbReference type="NCBI Taxonomy" id="1196324"/>
    <lineage>
        <taxon>Bacteria</taxon>
        <taxon>Bacillati</taxon>
        <taxon>Bacillota</taxon>
        <taxon>Bacilli</taxon>
        <taxon>Bacillales</taxon>
        <taxon>Fictibacillaceae</taxon>
        <taxon>Fictibacillus</taxon>
    </lineage>
</organism>
<keyword evidence="1" id="KW-0472">Membrane</keyword>
<feature type="transmembrane region" description="Helical" evidence="1">
    <location>
        <begin position="54"/>
        <end position="75"/>
    </location>
</feature>
<feature type="transmembrane region" description="Helical" evidence="1">
    <location>
        <begin position="165"/>
        <end position="189"/>
    </location>
</feature>
<comment type="caution">
    <text evidence="2">The sequence shown here is derived from an EMBL/GenBank/DDBJ whole genome shotgun (WGS) entry which is preliminary data.</text>
</comment>
<feature type="transmembrane region" description="Helical" evidence="1">
    <location>
        <begin position="21"/>
        <end position="42"/>
    </location>
</feature>
<keyword evidence="3" id="KW-1185">Reference proteome</keyword>
<dbReference type="PATRIC" id="fig|1196324.3.peg.3669"/>
<sequence>MVADQLLKRYREDFSSKSKLLLIWNHSRTLTILIFLFILGGLYYPLINFNHDNFYRGLLFLGMWVLISISIIYWCKRKYKHTEFIRLLTMDYDKEIFLKILKETSDASTLEQFQYLERYLIKHYIPKRIEIPFKSLIGTMIVAGISTPLLNIGVTMYLQGNAEKFSIIMSIYLQWFSILVWASIITYFVRTFIIRRKEETQKTILSHLREIIYLKQIKASNHQSRSSKPRNRL</sequence>
<accession>I8AF33</accession>
<dbReference type="Proteomes" id="UP000004080">
    <property type="component" value="Unassembled WGS sequence"/>
</dbReference>
<evidence type="ECO:0000256" key="1">
    <source>
        <dbReference type="SAM" id="Phobius"/>
    </source>
</evidence>
<dbReference type="EMBL" id="AKKV01000042">
    <property type="protein sequence ID" value="EIT83949.1"/>
    <property type="molecule type" value="Genomic_DNA"/>
</dbReference>
<reference evidence="2 3" key="1">
    <citation type="journal article" date="2012" name="J. Bacteriol.">
        <title>Genome of Bacillus macauensis ZFHKF-1, a Long-Chain-Forming Bacterium.</title>
        <authorList>
            <person name="Cai L."/>
            <person name="Zhang T."/>
        </authorList>
    </citation>
    <scope>NUCLEOTIDE SEQUENCE [LARGE SCALE GENOMIC DNA]</scope>
    <source>
        <strain evidence="2 3">ZFHKF-1</strain>
    </source>
</reference>
<evidence type="ECO:0000313" key="2">
    <source>
        <dbReference type="EMBL" id="EIT83949.1"/>
    </source>
</evidence>
<dbReference type="AlphaFoldDB" id="I8AF33"/>